<keyword evidence="4" id="KW-0067">ATP-binding</keyword>
<organism evidence="8 9">
    <name type="scientific">Plasmopara halstedii</name>
    <name type="common">Downy mildew of sunflower</name>
    <dbReference type="NCBI Taxonomy" id="4781"/>
    <lineage>
        <taxon>Eukaryota</taxon>
        <taxon>Sar</taxon>
        <taxon>Stramenopiles</taxon>
        <taxon>Oomycota</taxon>
        <taxon>Peronosporomycetes</taxon>
        <taxon>Peronosporales</taxon>
        <taxon>Peronosporaceae</taxon>
        <taxon>Plasmopara</taxon>
    </lineage>
</organism>
<evidence type="ECO:0000313" key="9">
    <source>
        <dbReference type="Proteomes" id="UP000054928"/>
    </source>
</evidence>
<proteinExistence type="predicted"/>
<dbReference type="GO" id="GO:0004674">
    <property type="term" value="F:protein serine/threonine kinase activity"/>
    <property type="evidence" value="ECO:0007669"/>
    <property type="project" value="TreeGrafter"/>
</dbReference>
<evidence type="ECO:0000256" key="5">
    <source>
        <dbReference type="SAM" id="Coils"/>
    </source>
</evidence>
<dbReference type="PROSITE" id="PS50011">
    <property type="entry name" value="PROTEIN_KINASE_DOM"/>
    <property type="match status" value="1"/>
</dbReference>
<dbReference type="GO" id="GO:0005524">
    <property type="term" value="F:ATP binding"/>
    <property type="evidence" value="ECO:0007669"/>
    <property type="project" value="UniProtKB-KW"/>
</dbReference>
<dbReference type="InterPro" id="IPR000719">
    <property type="entry name" value="Prot_kinase_dom"/>
</dbReference>
<dbReference type="EMBL" id="CCYD01003055">
    <property type="protein sequence ID" value="CEG49435.1"/>
    <property type="molecule type" value="Genomic_DNA"/>
</dbReference>
<dbReference type="PANTHER" id="PTHR43289">
    <property type="entry name" value="MITOGEN-ACTIVATED PROTEIN KINASE KINASE KINASE 20-RELATED"/>
    <property type="match status" value="1"/>
</dbReference>
<evidence type="ECO:0000256" key="2">
    <source>
        <dbReference type="ARBA" id="ARBA00022741"/>
    </source>
</evidence>
<dbReference type="GeneID" id="36402254"/>
<feature type="compositionally biased region" description="Basic and acidic residues" evidence="6">
    <location>
        <begin position="236"/>
        <end position="248"/>
    </location>
</feature>
<dbReference type="Proteomes" id="UP000054928">
    <property type="component" value="Unassembled WGS sequence"/>
</dbReference>
<evidence type="ECO:0000313" key="8">
    <source>
        <dbReference type="EMBL" id="CEG49435.1"/>
    </source>
</evidence>
<reference evidence="9" key="1">
    <citation type="submission" date="2014-09" db="EMBL/GenBank/DDBJ databases">
        <authorList>
            <person name="Sharma Rahul"/>
            <person name="Thines Marco"/>
        </authorList>
    </citation>
    <scope>NUCLEOTIDE SEQUENCE [LARGE SCALE GENOMIC DNA]</scope>
</reference>
<evidence type="ECO:0000256" key="4">
    <source>
        <dbReference type="ARBA" id="ARBA00022840"/>
    </source>
</evidence>
<evidence type="ECO:0000256" key="3">
    <source>
        <dbReference type="ARBA" id="ARBA00022777"/>
    </source>
</evidence>
<dbReference type="AlphaFoldDB" id="A0A0N7L8B8"/>
<dbReference type="SUPFAM" id="SSF56112">
    <property type="entry name" value="Protein kinase-like (PK-like)"/>
    <property type="match status" value="1"/>
</dbReference>
<dbReference type="InterPro" id="IPR011009">
    <property type="entry name" value="Kinase-like_dom_sf"/>
</dbReference>
<dbReference type="Pfam" id="PF00069">
    <property type="entry name" value="Pkinase"/>
    <property type="match status" value="1"/>
</dbReference>
<dbReference type="Gene3D" id="1.10.510.10">
    <property type="entry name" value="Transferase(Phosphotransferase) domain 1"/>
    <property type="match status" value="1"/>
</dbReference>
<dbReference type="PANTHER" id="PTHR43289:SF33">
    <property type="entry name" value="SERINE_THREONINE KINASE 31"/>
    <property type="match status" value="1"/>
</dbReference>
<keyword evidence="1" id="KW-0808">Transferase</keyword>
<evidence type="ECO:0000256" key="1">
    <source>
        <dbReference type="ARBA" id="ARBA00022679"/>
    </source>
</evidence>
<protein>
    <submittedName>
        <fullName evidence="8">Crinkler family protein</fullName>
    </submittedName>
</protein>
<evidence type="ECO:0000256" key="6">
    <source>
        <dbReference type="SAM" id="MobiDB-lite"/>
    </source>
</evidence>
<keyword evidence="9" id="KW-1185">Reference proteome</keyword>
<dbReference type="RefSeq" id="XP_024585804.1">
    <property type="nucleotide sequence ID" value="XM_024720624.1"/>
</dbReference>
<sequence>MVVKKVFPSEEGLDQLRYIYRIMEVADVPNVDHLIKLKRAKKTAIFEPRGMMVKHQNLLELFGALRNVLEALVVLHRESVMHRDIRWSNVIKRRDRDEWYLIDFADAATSPQRFPNGEHLSTEEHAPDIFVSGGTHTIAVDIWAVGYLIETSGVNWDDLSQRTAFVKQLMLNDPTARPTAEEALRDLMELQAEAMQEQAMIDNLRQTRIQAGKRRHRTDLGVIESGSKPSSSQLFHKQESATTHDSHMEIRMKSRGNSNEHDRQTKYEPHVVEFHEQDQNPMHYDPQDQNDAIRAILILPMHFTPVADAPARSEPDATCDSHAIADATRKMPYVRFACGISVDWLVFHAIRMMEFDSHTALLPMRFAPLAHQNPW</sequence>
<name>A0A0N7L8B8_PLAHL</name>
<keyword evidence="3" id="KW-0418">Kinase</keyword>
<dbReference type="OrthoDB" id="124164at2759"/>
<keyword evidence="2" id="KW-0547">Nucleotide-binding</keyword>
<accession>A0A0N7L8B8</accession>
<feature type="domain" description="Protein kinase" evidence="7">
    <location>
        <begin position="1"/>
        <end position="209"/>
    </location>
</feature>
<feature type="coiled-coil region" evidence="5">
    <location>
        <begin position="180"/>
        <end position="207"/>
    </location>
</feature>
<evidence type="ECO:0000259" key="7">
    <source>
        <dbReference type="PROSITE" id="PS50011"/>
    </source>
</evidence>
<feature type="region of interest" description="Disordered" evidence="6">
    <location>
        <begin position="222"/>
        <end position="248"/>
    </location>
</feature>
<keyword evidence="5" id="KW-0175">Coiled coil</keyword>